<comment type="similarity">
    <text evidence="1">Belongs to the UreD family.</text>
</comment>
<gene>
    <name evidence="3" type="ORF">AAE3_LOCUS2033</name>
</gene>
<dbReference type="InterPro" id="IPR002669">
    <property type="entry name" value="UreD"/>
</dbReference>
<evidence type="ECO:0000256" key="2">
    <source>
        <dbReference type="ARBA" id="ARBA00023186"/>
    </source>
</evidence>
<evidence type="ECO:0000313" key="3">
    <source>
        <dbReference type="EMBL" id="CAA7259934.1"/>
    </source>
</evidence>
<dbReference type="Pfam" id="PF01774">
    <property type="entry name" value="UreD"/>
    <property type="match status" value="1"/>
</dbReference>
<evidence type="ECO:0000256" key="1">
    <source>
        <dbReference type="ARBA" id="ARBA00007177"/>
    </source>
</evidence>
<name>A0A8S0W2N0_CYCAE</name>
<protein>
    <recommendedName>
        <fullName evidence="5">UreD-domain-containing protein</fullName>
    </recommendedName>
</protein>
<dbReference type="EMBL" id="CACVBS010000028">
    <property type="protein sequence ID" value="CAA7259934.1"/>
    <property type="molecule type" value="Genomic_DNA"/>
</dbReference>
<dbReference type="GO" id="GO:0016151">
    <property type="term" value="F:nickel cation binding"/>
    <property type="evidence" value="ECO:0007669"/>
    <property type="project" value="InterPro"/>
</dbReference>
<dbReference type="OrthoDB" id="5550464at2759"/>
<organism evidence="3 4">
    <name type="scientific">Cyclocybe aegerita</name>
    <name type="common">Black poplar mushroom</name>
    <name type="synonym">Agrocybe aegerita</name>
    <dbReference type="NCBI Taxonomy" id="1973307"/>
    <lineage>
        <taxon>Eukaryota</taxon>
        <taxon>Fungi</taxon>
        <taxon>Dikarya</taxon>
        <taxon>Basidiomycota</taxon>
        <taxon>Agaricomycotina</taxon>
        <taxon>Agaricomycetes</taxon>
        <taxon>Agaricomycetidae</taxon>
        <taxon>Agaricales</taxon>
        <taxon>Agaricineae</taxon>
        <taxon>Bolbitiaceae</taxon>
        <taxon>Cyclocybe</taxon>
    </lineage>
</organism>
<comment type="caution">
    <text evidence="3">The sequence shown here is derived from an EMBL/GenBank/DDBJ whole genome shotgun (WGS) entry which is preliminary data.</text>
</comment>
<keyword evidence="4" id="KW-1185">Reference proteome</keyword>
<evidence type="ECO:0000313" key="4">
    <source>
        <dbReference type="Proteomes" id="UP000467700"/>
    </source>
</evidence>
<sequence length="317" mass="35414">MQWQSPPLTKLYSGGGSISVSLHGEKAVFSELASTYPLKLLAPYIHDKTALVYLLSYGGGLVGGDEVDLNVNVQRGARLLILSQGTTKVFKTRIGRRQASVHAKGLASGLPSSQHDTTASLTQQTIAFRIAPDSLLLLLPEPVTCFRDASYHQRQTFHVEGNGSLVILDWITSGRISRGEEWVFSRYHSTNEVFHDGKRVAKDIMLLENQELGPHIPERPLRERLKPYSCYAMVIFYGPQTRPILTDLASRYDQITIFKEKTPAQLIWSLSPIEAEDQGAVVRVAGLETEIVKNWLKDSLSHLEEAVGRDLYRRAFV</sequence>
<proteinExistence type="inferred from homology"/>
<dbReference type="HAMAP" id="MF_01384">
    <property type="entry name" value="UreD"/>
    <property type="match status" value="1"/>
</dbReference>
<dbReference type="PANTHER" id="PTHR33643">
    <property type="entry name" value="UREASE ACCESSORY PROTEIN D"/>
    <property type="match status" value="1"/>
</dbReference>
<evidence type="ECO:0008006" key="5">
    <source>
        <dbReference type="Google" id="ProtNLM"/>
    </source>
</evidence>
<keyword evidence="2" id="KW-0143">Chaperone</keyword>
<accession>A0A8S0W2N0</accession>
<dbReference type="PANTHER" id="PTHR33643:SF1">
    <property type="entry name" value="UREASE ACCESSORY PROTEIN D"/>
    <property type="match status" value="1"/>
</dbReference>
<dbReference type="AlphaFoldDB" id="A0A8S0W2N0"/>
<dbReference type="Proteomes" id="UP000467700">
    <property type="component" value="Unassembled WGS sequence"/>
</dbReference>
<reference evidence="3 4" key="1">
    <citation type="submission" date="2020-01" db="EMBL/GenBank/DDBJ databases">
        <authorList>
            <person name="Gupta K D."/>
        </authorList>
    </citation>
    <scope>NUCLEOTIDE SEQUENCE [LARGE SCALE GENOMIC DNA]</scope>
</reference>